<keyword evidence="6 11" id="KW-0798">TonB box</keyword>
<dbReference type="PANTHER" id="PTHR32552">
    <property type="entry name" value="FERRICHROME IRON RECEPTOR-RELATED"/>
    <property type="match status" value="1"/>
</dbReference>
<evidence type="ECO:0000259" key="14">
    <source>
        <dbReference type="Pfam" id="PF07715"/>
    </source>
</evidence>
<gene>
    <name evidence="15" type="ORF">GVO57_13220</name>
</gene>
<evidence type="ECO:0000256" key="9">
    <source>
        <dbReference type="ARBA" id="ARBA00023237"/>
    </source>
</evidence>
<dbReference type="GO" id="GO:0015891">
    <property type="term" value="P:siderophore transport"/>
    <property type="evidence" value="ECO:0007669"/>
    <property type="project" value="InterPro"/>
</dbReference>
<dbReference type="AlphaFoldDB" id="A0A7Z2NXD3"/>
<evidence type="ECO:0000313" key="15">
    <source>
        <dbReference type="EMBL" id="QHL91583.1"/>
    </source>
</evidence>
<keyword evidence="12" id="KW-0732">Signal</keyword>
<name>A0A7Z2NXD3_9SPHN</name>
<organism evidence="15 16">
    <name type="scientific">Sphingomonas changnyeongensis</name>
    <dbReference type="NCBI Taxonomy" id="2698679"/>
    <lineage>
        <taxon>Bacteria</taxon>
        <taxon>Pseudomonadati</taxon>
        <taxon>Pseudomonadota</taxon>
        <taxon>Alphaproteobacteria</taxon>
        <taxon>Sphingomonadales</taxon>
        <taxon>Sphingomonadaceae</taxon>
        <taxon>Sphingomonas</taxon>
    </lineage>
</organism>
<evidence type="ECO:0000256" key="6">
    <source>
        <dbReference type="ARBA" id="ARBA00023077"/>
    </source>
</evidence>
<dbReference type="RefSeq" id="WP_160593619.1">
    <property type="nucleotide sequence ID" value="NZ_CP047895.1"/>
</dbReference>
<evidence type="ECO:0000256" key="2">
    <source>
        <dbReference type="ARBA" id="ARBA00009810"/>
    </source>
</evidence>
<keyword evidence="16" id="KW-1185">Reference proteome</keyword>
<dbReference type="Gene3D" id="2.170.130.10">
    <property type="entry name" value="TonB-dependent receptor, plug domain"/>
    <property type="match status" value="1"/>
</dbReference>
<evidence type="ECO:0000256" key="11">
    <source>
        <dbReference type="RuleBase" id="RU003357"/>
    </source>
</evidence>
<dbReference type="KEGG" id="schy:GVO57_13220"/>
<accession>A0A7Z2NXD3</accession>
<protein>
    <submittedName>
        <fullName evidence="15">TonB-dependent siderophore receptor</fullName>
    </submittedName>
</protein>
<dbReference type="InterPro" id="IPR039426">
    <property type="entry name" value="TonB-dep_rcpt-like"/>
</dbReference>
<dbReference type="InterPro" id="IPR012910">
    <property type="entry name" value="Plug_dom"/>
</dbReference>
<dbReference type="CDD" id="cd01347">
    <property type="entry name" value="ligand_gated_channel"/>
    <property type="match status" value="1"/>
</dbReference>
<dbReference type="Pfam" id="PF00593">
    <property type="entry name" value="TonB_dep_Rec_b-barrel"/>
    <property type="match status" value="1"/>
</dbReference>
<dbReference type="GO" id="GO:0015344">
    <property type="term" value="F:siderophore uptake transmembrane transporter activity"/>
    <property type="evidence" value="ECO:0007669"/>
    <property type="project" value="TreeGrafter"/>
</dbReference>
<evidence type="ECO:0000256" key="1">
    <source>
        <dbReference type="ARBA" id="ARBA00004571"/>
    </source>
</evidence>
<keyword evidence="3 10" id="KW-0813">Transport</keyword>
<evidence type="ECO:0000256" key="8">
    <source>
        <dbReference type="ARBA" id="ARBA00023170"/>
    </source>
</evidence>
<keyword evidence="7 10" id="KW-0472">Membrane</keyword>
<dbReference type="Gene3D" id="2.40.170.20">
    <property type="entry name" value="TonB-dependent receptor, beta-barrel domain"/>
    <property type="match status" value="1"/>
</dbReference>
<evidence type="ECO:0000256" key="3">
    <source>
        <dbReference type="ARBA" id="ARBA00022448"/>
    </source>
</evidence>
<comment type="similarity">
    <text evidence="2 10 11">Belongs to the TonB-dependent receptor family.</text>
</comment>
<keyword evidence="4 10" id="KW-1134">Transmembrane beta strand</keyword>
<dbReference type="InterPro" id="IPR037066">
    <property type="entry name" value="Plug_dom_sf"/>
</dbReference>
<evidence type="ECO:0000256" key="5">
    <source>
        <dbReference type="ARBA" id="ARBA00022692"/>
    </source>
</evidence>
<feature type="domain" description="TonB-dependent receptor-like beta-barrel" evidence="13">
    <location>
        <begin position="253"/>
        <end position="715"/>
    </location>
</feature>
<sequence length="749" mass="80303">MSYRYDFLALGCVGAIVSAPALAAPQTAQPEQPPKAEAGADGAAPRALGGVVVTDTVVEDGYRVERASNPLLSQPLRDTPRTVTVLDKEFLSDVQAVSFSDALRQVPGITLGVGEGGAGSGDFINLRGFDASNDIAIDGFADRLQYSRSDVFNLEQIEVYKGPNSALSGAGGAAGLINLVTKTPQGETFLRAEAGLGNRDWKRGTIDANAVLDGSGNVAARLNLMAHDQGVAGRDFIFQRRFGIAPSIAFGLNGPTRLIASLQFQEDDNLIDYGVPFLTTGVRPDFPISNYYGWRNVDGEDQSLLIATIRLEHDFSDTVRFQTGVRWGEVERTAVWSTPRPLNPASLNAAAAAIAAGNTAGAIYTVGGPQGLGRFSRNEVLAARATLTLDWPASGRGLGNTLVVGAEASREQLDRETITTTGLAGAQRNLFAPTPDFTGTLTQTRTSGQFENRAERLSAFAFDTLKLGEWLQVNLGGRYERFDVTLGGTNYAALADRTTSENLWSWQGGLVLKPSATSSLYASYSNARQPQTLAATATGTVTTANLALPALENENYELGGKIDLFGEALSLTAAIFRTERVNEPITVDGDIVLAGRRRVEGLELSATGNITPRWQVYAAYAYLRSEILRAADTALVTQGEELALTPQHSGTFWTSYTTGFGLRLGGGVNYMGRLATRNSTAIQAAWDLDDYMLVNAMAEYSFTDRLSVQVNVNNIANTRFINRIRANDTYVIAVPGEGRTAVATLRLRY</sequence>
<dbReference type="PANTHER" id="PTHR32552:SF83">
    <property type="entry name" value="BLR3904 PROTEIN"/>
    <property type="match status" value="1"/>
</dbReference>
<feature type="chain" id="PRO_5031284791" evidence="12">
    <location>
        <begin position="24"/>
        <end position="749"/>
    </location>
</feature>
<dbReference type="PROSITE" id="PS52016">
    <property type="entry name" value="TONB_DEPENDENT_REC_3"/>
    <property type="match status" value="1"/>
</dbReference>
<dbReference type="GO" id="GO:0009279">
    <property type="term" value="C:cell outer membrane"/>
    <property type="evidence" value="ECO:0007669"/>
    <property type="project" value="UniProtKB-SubCell"/>
</dbReference>
<dbReference type="InterPro" id="IPR036942">
    <property type="entry name" value="Beta-barrel_TonB_sf"/>
</dbReference>
<comment type="subcellular location">
    <subcellularLocation>
        <location evidence="1 10">Cell outer membrane</location>
        <topology evidence="1 10">Multi-pass membrane protein</topology>
    </subcellularLocation>
</comment>
<reference evidence="15 16" key="1">
    <citation type="submission" date="2020-01" db="EMBL/GenBank/DDBJ databases">
        <title>Sphingomonas sp. C33 whole genome sequece.</title>
        <authorList>
            <person name="Park C."/>
        </authorList>
    </citation>
    <scope>NUCLEOTIDE SEQUENCE [LARGE SCALE GENOMIC DNA]</scope>
    <source>
        <strain evidence="15 16">C33</strain>
    </source>
</reference>
<dbReference type="SUPFAM" id="SSF56935">
    <property type="entry name" value="Porins"/>
    <property type="match status" value="1"/>
</dbReference>
<keyword evidence="8 15" id="KW-0675">Receptor</keyword>
<evidence type="ECO:0000259" key="13">
    <source>
        <dbReference type="Pfam" id="PF00593"/>
    </source>
</evidence>
<keyword evidence="5 10" id="KW-0812">Transmembrane</keyword>
<dbReference type="EMBL" id="CP047895">
    <property type="protein sequence ID" value="QHL91583.1"/>
    <property type="molecule type" value="Genomic_DNA"/>
</dbReference>
<feature type="domain" description="TonB-dependent receptor plug" evidence="14">
    <location>
        <begin position="76"/>
        <end position="175"/>
    </location>
</feature>
<dbReference type="GO" id="GO:0038023">
    <property type="term" value="F:signaling receptor activity"/>
    <property type="evidence" value="ECO:0007669"/>
    <property type="project" value="InterPro"/>
</dbReference>
<dbReference type="NCBIfam" id="TIGR01783">
    <property type="entry name" value="TonB-siderophor"/>
    <property type="match status" value="1"/>
</dbReference>
<evidence type="ECO:0000256" key="10">
    <source>
        <dbReference type="PROSITE-ProRule" id="PRU01360"/>
    </source>
</evidence>
<dbReference type="Pfam" id="PF07715">
    <property type="entry name" value="Plug"/>
    <property type="match status" value="1"/>
</dbReference>
<dbReference type="InterPro" id="IPR010105">
    <property type="entry name" value="TonB_sidphr_rcpt"/>
</dbReference>
<dbReference type="InterPro" id="IPR000531">
    <property type="entry name" value="Beta-barrel_TonB"/>
</dbReference>
<evidence type="ECO:0000313" key="16">
    <source>
        <dbReference type="Proteomes" id="UP000464468"/>
    </source>
</evidence>
<evidence type="ECO:0000256" key="4">
    <source>
        <dbReference type="ARBA" id="ARBA00022452"/>
    </source>
</evidence>
<dbReference type="Proteomes" id="UP000464468">
    <property type="component" value="Chromosome"/>
</dbReference>
<keyword evidence="9 10" id="KW-0998">Cell outer membrane</keyword>
<proteinExistence type="inferred from homology"/>
<evidence type="ECO:0000256" key="7">
    <source>
        <dbReference type="ARBA" id="ARBA00023136"/>
    </source>
</evidence>
<feature type="signal peptide" evidence="12">
    <location>
        <begin position="1"/>
        <end position="23"/>
    </location>
</feature>
<evidence type="ECO:0000256" key="12">
    <source>
        <dbReference type="SAM" id="SignalP"/>
    </source>
</evidence>